<dbReference type="Proteomes" id="UP000603865">
    <property type="component" value="Unassembled WGS sequence"/>
</dbReference>
<name>A0A918F262_9DEIO</name>
<protein>
    <recommendedName>
        <fullName evidence="4">Lipoprotein</fullName>
    </recommendedName>
</protein>
<keyword evidence="3" id="KW-1185">Reference proteome</keyword>
<keyword evidence="1" id="KW-0732">Signal</keyword>
<feature type="signal peptide" evidence="1">
    <location>
        <begin position="1"/>
        <end position="21"/>
    </location>
</feature>
<reference evidence="2" key="1">
    <citation type="journal article" date="2014" name="Int. J. Syst. Evol. Microbiol.">
        <title>Complete genome sequence of Corynebacterium casei LMG S-19264T (=DSM 44701T), isolated from a smear-ripened cheese.</title>
        <authorList>
            <consortium name="US DOE Joint Genome Institute (JGI-PGF)"/>
            <person name="Walter F."/>
            <person name="Albersmeier A."/>
            <person name="Kalinowski J."/>
            <person name="Ruckert C."/>
        </authorList>
    </citation>
    <scope>NUCLEOTIDE SEQUENCE</scope>
    <source>
        <strain evidence="2">JCM 31311</strain>
    </source>
</reference>
<evidence type="ECO:0000256" key="1">
    <source>
        <dbReference type="SAM" id="SignalP"/>
    </source>
</evidence>
<accession>A0A918F262</accession>
<dbReference type="AlphaFoldDB" id="A0A918F262"/>
<dbReference type="PROSITE" id="PS51257">
    <property type="entry name" value="PROKAR_LIPOPROTEIN"/>
    <property type="match status" value="1"/>
</dbReference>
<proteinExistence type="predicted"/>
<evidence type="ECO:0000313" key="2">
    <source>
        <dbReference type="EMBL" id="GGQ94533.1"/>
    </source>
</evidence>
<dbReference type="RefSeq" id="WP_189087738.1">
    <property type="nucleotide sequence ID" value="NZ_BMQL01000001.1"/>
</dbReference>
<gene>
    <name evidence="2" type="ORF">GCM10008957_03360</name>
</gene>
<reference evidence="2" key="2">
    <citation type="submission" date="2020-09" db="EMBL/GenBank/DDBJ databases">
        <authorList>
            <person name="Sun Q."/>
            <person name="Ohkuma M."/>
        </authorList>
    </citation>
    <scope>NUCLEOTIDE SEQUENCE</scope>
    <source>
        <strain evidence="2">JCM 31311</strain>
    </source>
</reference>
<sequence>MKIPRIGASFLLLGLALTACGASTPPPPAQAQVITSINGVASNASTTPVNLTGGGRTLATTQTDASGHFTLDLPSDAAAAGVAAPLSTGVLSDLGCTGTLTNGDPAASGYEVASLKMGSASFMNATVSRSLLSRALRGKVYLYADRSTTLSGNLDCSATTGMPTTVTVNLNVSKGWNVLALSIDGSIGLGGISVSGRLENGQGAVGEVSTWMDQEQVKKDLGA</sequence>
<comment type="caution">
    <text evidence="2">The sequence shown here is derived from an EMBL/GenBank/DDBJ whole genome shotgun (WGS) entry which is preliminary data.</text>
</comment>
<evidence type="ECO:0008006" key="4">
    <source>
        <dbReference type="Google" id="ProtNLM"/>
    </source>
</evidence>
<evidence type="ECO:0000313" key="3">
    <source>
        <dbReference type="Proteomes" id="UP000603865"/>
    </source>
</evidence>
<feature type="chain" id="PRO_5036988874" description="Lipoprotein" evidence="1">
    <location>
        <begin position="22"/>
        <end position="223"/>
    </location>
</feature>
<organism evidence="2 3">
    <name type="scientific">Deinococcus ruber</name>
    <dbReference type="NCBI Taxonomy" id="1848197"/>
    <lineage>
        <taxon>Bacteria</taxon>
        <taxon>Thermotogati</taxon>
        <taxon>Deinococcota</taxon>
        <taxon>Deinococci</taxon>
        <taxon>Deinococcales</taxon>
        <taxon>Deinococcaceae</taxon>
        <taxon>Deinococcus</taxon>
    </lineage>
</organism>
<dbReference type="EMBL" id="BMQL01000001">
    <property type="protein sequence ID" value="GGQ94533.1"/>
    <property type="molecule type" value="Genomic_DNA"/>
</dbReference>